<dbReference type="SUPFAM" id="SSF116915">
    <property type="entry name" value="Hypothetical protein YqbG"/>
    <property type="match status" value="1"/>
</dbReference>
<dbReference type="EMBL" id="JAGFPW010000032">
    <property type="protein sequence ID" value="MBO3796727.1"/>
    <property type="molecule type" value="Genomic_DNA"/>
</dbReference>
<dbReference type="Pfam" id="PF11436">
    <property type="entry name" value="DUF3199"/>
    <property type="match status" value="1"/>
</dbReference>
<dbReference type="GeneID" id="11238028"/>
<name>A0A8I1WGZ2_BACIU</name>
<comment type="caution">
    <text evidence="1">The sequence shown here is derived from an EMBL/GenBank/DDBJ whole genome shotgun (WGS) entry which is preliminary data.</text>
</comment>
<dbReference type="AlphaFoldDB" id="A0A8I1WGZ2"/>
<dbReference type="Proteomes" id="UP000665181">
    <property type="component" value="Unassembled WGS sequence"/>
</dbReference>
<evidence type="ECO:0000313" key="2">
    <source>
        <dbReference type="Proteomes" id="UP000665181"/>
    </source>
</evidence>
<protein>
    <submittedName>
        <fullName evidence="1">DUF3199 family protein</fullName>
    </submittedName>
</protein>
<gene>
    <name evidence="1" type="ORF">J5227_21050</name>
</gene>
<organism evidence="1 2">
    <name type="scientific">Bacillus subtilis</name>
    <dbReference type="NCBI Taxonomy" id="1423"/>
    <lineage>
        <taxon>Bacteria</taxon>
        <taxon>Bacillati</taxon>
        <taxon>Bacillota</taxon>
        <taxon>Bacilli</taxon>
        <taxon>Bacillales</taxon>
        <taxon>Bacillaceae</taxon>
        <taxon>Bacillus</taxon>
    </lineage>
</organism>
<reference evidence="1" key="1">
    <citation type="submission" date="2021-03" db="EMBL/GenBank/DDBJ databases">
        <title>Isolation of Bacillus subtilis from fermented food sample.</title>
        <authorList>
            <person name="Lakshmanan V."/>
            <person name="Athira K."/>
            <person name="Rajagopal K."/>
        </authorList>
    </citation>
    <scope>NUCLEOTIDE SEQUENCE</scope>
    <source>
        <strain evidence="1">S1</strain>
    </source>
</reference>
<dbReference type="CDD" id="cd08053">
    <property type="entry name" value="Yqbg"/>
    <property type="match status" value="1"/>
</dbReference>
<sequence>MLITPADLKNYTVFDSVKDRSDSLLTQDIIEGIAEITYQVGHDFSGPEYDPLPETVRLALLKMAQYFALINSDESITKGYTTEKIGDYSYSLGNGSSIQKPDVYTLIKDYVVSSEPSLEGTEVKMRMRSI</sequence>
<evidence type="ECO:0000313" key="1">
    <source>
        <dbReference type="EMBL" id="MBO3796727.1"/>
    </source>
</evidence>
<accession>A0A8I1WGZ2</accession>
<dbReference type="InterPro" id="IPR013514">
    <property type="entry name" value="DUF3199_YqbG"/>
</dbReference>
<proteinExistence type="predicted"/>
<dbReference type="InterPro" id="IPR036558">
    <property type="entry name" value="YqbG-like_sf"/>
</dbReference>
<dbReference type="Gene3D" id="1.10.3230.10">
    <property type="entry name" value="YqbG-like"/>
    <property type="match status" value="1"/>
</dbReference>
<dbReference type="RefSeq" id="WP_010330131.1">
    <property type="nucleotide sequence ID" value="NZ_CP023257.1"/>
</dbReference>